<organism evidence="1 2">
    <name type="scientific">Haladaptatus paucihalophilus DX253</name>
    <dbReference type="NCBI Taxonomy" id="797209"/>
    <lineage>
        <taxon>Archaea</taxon>
        <taxon>Methanobacteriati</taxon>
        <taxon>Methanobacteriota</taxon>
        <taxon>Stenosarchaea group</taxon>
        <taxon>Halobacteria</taxon>
        <taxon>Halobacteriales</taxon>
        <taxon>Haladaptataceae</taxon>
        <taxon>Haladaptatus</taxon>
    </lineage>
</organism>
<comment type="caution">
    <text evidence="1">The sequence shown here is derived from an EMBL/GenBank/DDBJ whole genome shotgun (WGS) entry which is preliminary data.</text>
</comment>
<reference evidence="1 2" key="1">
    <citation type="journal article" date="2014" name="ISME J.">
        <title>Trehalose/2-sulfotrehalose biosynthesis and glycine-betaine uptake are widely spread mechanisms for osmoadaptation in the Halobacteriales.</title>
        <authorList>
            <person name="Youssef N.H."/>
            <person name="Savage-Ashlock K.N."/>
            <person name="McCully A.L."/>
            <person name="Luedtke B."/>
            <person name="Shaw E.I."/>
            <person name="Hoff W.D."/>
            <person name="Elshahed M.S."/>
        </authorList>
    </citation>
    <scope>NUCLEOTIDE SEQUENCE [LARGE SCALE GENOMIC DNA]</scope>
    <source>
        <strain evidence="1 2">DX253</strain>
    </source>
</reference>
<protein>
    <submittedName>
        <fullName evidence="1">Uncharacterized protein</fullName>
    </submittedName>
</protein>
<name>E7QNP6_HALPU</name>
<evidence type="ECO:0000313" key="2">
    <source>
        <dbReference type="Proteomes" id="UP000003751"/>
    </source>
</evidence>
<evidence type="ECO:0000313" key="1">
    <source>
        <dbReference type="EMBL" id="EFW94163.1"/>
    </source>
</evidence>
<dbReference type="STRING" id="797209.GCA_000376445_01536"/>
<dbReference type="EMBL" id="AEMG01000002">
    <property type="protein sequence ID" value="EFW94163.1"/>
    <property type="molecule type" value="Genomic_DNA"/>
</dbReference>
<gene>
    <name evidence="1" type="ORF">ZOD2009_03430</name>
</gene>
<proteinExistence type="predicted"/>
<dbReference type="AlphaFoldDB" id="E7QNP6"/>
<accession>E7QNP6</accession>
<dbReference type="Proteomes" id="UP000003751">
    <property type="component" value="Unassembled WGS sequence"/>
</dbReference>
<sequence length="35" mass="3688">MALITAGATIIANRNDVGWILIVVGVILARQRPGD</sequence>